<dbReference type="Gene3D" id="3.90.550.10">
    <property type="entry name" value="Spore Coat Polysaccharide Biosynthesis Protein SpsA, Chain A"/>
    <property type="match status" value="1"/>
</dbReference>
<dbReference type="SUPFAM" id="SSF53448">
    <property type="entry name" value="Nucleotide-diphospho-sugar transferases"/>
    <property type="match status" value="1"/>
</dbReference>
<keyword evidence="2" id="KW-0808">Transferase</keyword>
<gene>
    <name evidence="2" type="ORF">SAMN02745178_00873</name>
</gene>
<dbReference type="Proteomes" id="UP000190286">
    <property type="component" value="Unassembled WGS sequence"/>
</dbReference>
<proteinExistence type="predicted"/>
<organism evidence="2 3">
    <name type="scientific">Gemmiger formicilis</name>
    <dbReference type="NCBI Taxonomy" id="745368"/>
    <lineage>
        <taxon>Bacteria</taxon>
        <taxon>Bacillati</taxon>
        <taxon>Bacillota</taxon>
        <taxon>Clostridia</taxon>
        <taxon>Eubacteriales</taxon>
        <taxon>Gemmiger</taxon>
    </lineage>
</organism>
<evidence type="ECO:0000313" key="2">
    <source>
        <dbReference type="EMBL" id="SKA79016.1"/>
    </source>
</evidence>
<reference evidence="2 3" key="1">
    <citation type="submission" date="2017-02" db="EMBL/GenBank/DDBJ databases">
        <authorList>
            <person name="Peterson S.W."/>
        </authorList>
    </citation>
    <scope>NUCLEOTIDE SEQUENCE [LARGE SCALE GENOMIC DNA]</scope>
    <source>
        <strain evidence="2 3">ATCC 27749</strain>
    </source>
</reference>
<dbReference type="PANTHER" id="PTHR43685">
    <property type="entry name" value="GLYCOSYLTRANSFERASE"/>
    <property type="match status" value="1"/>
</dbReference>
<name>A0A1T4WNW6_9FIRM</name>
<protein>
    <submittedName>
        <fullName evidence="2">Glycosyltransferase involved in cell wall bisynthesis</fullName>
    </submittedName>
</protein>
<dbReference type="GO" id="GO:0016740">
    <property type="term" value="F:transferase activity"/>
    <property type="evidence" value="ECO:0007669"/>
    <property type="project" value="UniProtKB-KW"/>
</dbReference>
<dbReference type="InterPro" id="IPR029044">
    <property type="entry name" value="Nucleotide-diphossugar_trans"/>
</dbReference>
<sequence>MAKISVIIPAYNAETTLRTAVESILSQQVPELEIIIVNDGSTDGTDRFCHALASEYPCIHVITQKNAGICAARNRGMEAASGEYITFCDDDDLFWQGALRLLLQTAEDTRADLVRGGYELLRQRPDGTFAEQPHPAGSPCTIALGRGGSYGAFLENSGPQFVWNALYRRTALLGLRFNERCSYGLEDFVFNAAAYRRVGKAVYIPQVVYRHFESAQSTSCAHTAQALLGRIRALEPWMEAEFHAAQRWCGPEELQAVWKDRRAQAVTFLMHQLRDAHAPGVLRRKAWRTLREALAPYPGSLLDTLHDAGHNKKQTMALLLYQMRLQKLYDLLPVREEQL</sequence>
<dbReference type="InterPro" id="IPR050834">
    <property type="entry name" value="Glycosyltransf_2"/>
</dbReference>
<dbReference type="GeneID" id="93337356"/>
<evidence type="ECO:0000259" key="1">
    <source>
        <dbReference type="Pfam" id="PF00535"/>
    </source>
</evidence>
<dbReference type="OrthoDB" id="9771846at2"/>
<dbReference type="AlphaFoldDB" id="A0A1T4WNW6"/>
<accession>A0A1T4WNW6</accession>
<dbReference type="PANTHER" id="PTHR43685:SF2">
    <property type="entry name" value="GLYCOSYLTRANSFERASE 2-LIKE DOMAIN-CONTAINING PROTEIN"/>
    <property type="match status" value="1"/>
</dbReference>
<dbReference type="Pfam" id="PF00535">
    <property type="entry name" value="Glycos_transf_2"/>
    <property type="match status" value="1"/>
</dbReference>
<keyword evidence="3" id="KW-1185">Reference proteome</keyword>
<evidence type="ECO:0000313" key="3">
    <source>
        <dbReference type="Proteomes" id="UP000190286"/>
    </source>
</evidence>
<dbReference type="STRING" id="745368.SAMN02745178_00873"/>
<feature type="domain" description="Glycosyltransferase 2-like" evidence="1">
    <location>
        <begin position="5"/>
        <end position="117"/>
    </location>
</feature>
<dbReference type="CDD" id="cd00761">
    <property type="entry name" value="Glyco_tranf_GTA_type"/>
    <property type="match status" value="1"/>
</dbReference>
<dbReference type="EMBL" id="FUYF01000003">
    <property type="protein sequence ID" value="SKA79016.1"/>
    <property type="molecule type" value="Genomic_DNA"/>
</dbReference>
<dbReference type="InterPro" id="IPR001173">
    <property type="entry name" value="Glyco_trans_2-like"/>
</dbReference>
<dbReference type="RefSeq" id="WP_159446978.1">
    <property type="nucleotide sequence ID" value="NZ_FUYF01000003.1"/>
</dbReference>